<dbReference type="InterPro" id="IPR011009">
    <property type="entry name" value="Kinase-like_dom_sf"/>
</dbReference>
<comment type="caution">
    <text evidence="17">The sequence shown here is derived from an EMBL/GenBank/DDBJ whole genome shotgun (WGS) entry which is preliminary data.</text>
</comment>
<reference evidence="17 18" key="1">
    <citation type="journal article" date="2018" name="Sci. Data">
        <title>The draft genome sequence of cork oak.</title>
        <authorList>
            <person name="Ramos A.M."/>
            <person name="Usie A."/>
            <person name="Barbosa P."/>
            <person name="Barros P.M."/>
            <person name="Capote T."/>
            <person name="Chaves I."/>
            <person name="Simoes F."/>
            <person name="Abreu I."/>
            <person name="Carrasquinho I."/>
            <person name="Faro C."/>
            <person name="Guimaraes J.B."/>
            <person name="Mendonca D."/>
            <person name="Nobrega F."/>
            <person name="Rodrigues L."/>
            <person name="Saibo N.J.M."/>
            <person name="Varela M.C."/>
            <person name="Egas C."/>
            <person name="Matos J."/>
            <person name="Miguel C.M."/>
            <person name="Oliveira M.M."/>
            <person name="Ricardo C.P."/>
            <person name="Goncalves S."/>
        </authorList>
    </citation>
    <scope>NUCLEOTIDE SEQUENCE [LARGE SCALE GENOMIC DNA]</scope>
    <source>
        <strain evidence="18">cv. HL8</strain>
    </source>
</reference>
<dbReference type="GO" id="GO:0005524">
    <property type="term" value="F:ATP binding"/>
    <property type="evidence" value="ECO:0007669"/>
    <property type="project" value="UniProtKB-KW"/>
</dbReference>
<evidence type="ECO:0000256" key="8">
    <source>
        <dbReference type="ARBA" id="ARBA00022734"/>
    </source>
</evidence>
<evidence type="ECO:0000313" key="18">
    <source>
        <dbReference type="Proteomes" id="UP000237347"/>
    </source>
</evidence>
<evidence type="ECO:0000256" key="9">
    <source>
        <dbReference type="ARBA" id="ARBA00022741"/>
    </source>
</evidence>
<dbReference type="Gene3D" id="1.10.510.10">
    <property type="entry name" value="Transferase(Phosphotransferase) domain 1"/>
    <property type="match status" value="2"/>
</dbReference>
<comment type="similarity">
    <text evidence="2">Belongs to the leguminous lectin family.</text>
</comment>
<keyword evidence="17" id="KW-0418">Kinase</keyword>
<dbReference type="PROSITE" id="PS50011">
    <property type="entry name" value="PROTEIN_KINASE_DOM"/>
    <property type="match status" value="1"/>
</dbReference>
<comment type="similarity">
    <text evidence="3">In the N-terminal section; belongs to the leguminous lectin family.</text>
</comment>
<dbReference type="SMART" id="SM00220">
    <property type="entry name" value="S_TKc"/>
    <property type="match status" value="1"/>
</dbReference>
<dbReference type="InterPro" id="IPR001245">
    <property type="entry name" value="Ser-Thr/Tyr_kinase_cat_dom"/>
</dbReference>
<feature type="transmembrane region" description="Helical" evidence="15">
    <location>
        <begin position="507"/>
        <end position="530"/>
    </location>
</feature>
<evidence type="ECO:0000256" key="15">
    <source>
        <dbReference type="SAM" id="Phobius"/>
    </source>
</evidence>
<protein>
    <submittedName>
        <fullName evidence="17">L-type lectin-domain containing receptor kinase ix.1</fullName>
    </submittedName>
</protein>
<dbReference type="PROSITE" id="PS00308">
    <property type="entry name" value="LECTIN_LEGUME_ALPHA"/>
    <property type="match status" value="1"/>
</dbReference>
<organism evidence="17 18">
    <name type="scientific">Quercus suber</name>
    <name type="common">Cork oak</name>
    <dbReference type="NCBI Taxonomy" id="58331"/>
    <lineage>
        <taxon>Eukaryota</taxon>
        <taxon>Viridiplantae</taxon>
        <taxon>Streptophyta</taxon>
        <taxon>Embryophyta</taxon>
        <taxon>Tracheophyta</taxon>
        <taxon>Spermatophyta</taxon>
        <taxon>Magnoliopsida</taxon>
        <taxon>eudicotyledons</taxon>
        <taxon>Gunneridae</taxon>
        <taxon>Pentapetalae</taxon>
        <taxon>rosids</taxon>
        <taxon>fabids</taxon>
        <taxon>Fagales</taxon>
        <taxon>Fagaceae</taxon>
        <taxon>Quercus</taxon>
    </lineage>
</organism>
<keyword evidence="8" id="KW-0430">Lectin</keyword>
<dbReference type="CDD" id="cd06899">
    <property type="entry name" value="lectin_legume_LecRK_Arcelin_ConA"/>
    <property type="match status" value="1"/>
</dbReference>
<dbReference type="PANTHER" id="PTHR27007">
    <property type="match status" value="1"/>
</dbReference>
<evidence type="ECO:0000256" key="10">
    <source>
        <dbReference type="ARBA" id="ARBA00022840"/>
    </source>
</evidence>
<accession>A0AAW0LP30</accession>
<evidence type="ECO:0000256" key="4">
    <source>
        <dbReference type="ARBA" id="ARBA00010217"/>
    </source>
</evidence>
<evidence type="ECO:0000256" key="5">
    <source>
        <dbReference type="ARBA" id="ARBA00022475"/>
    </source>
</evidence>
<dbReference type="SUPFAM" id="SSF56112">
    <property type="entry name" value="Protein kinase-like (PK-like)"/>
    <property type="match status" value="2"/>
</dbReference>
<dbReference type="AlphaFoldDB" id="A0AAW0LP30"/>
<dbReference type="GO" id="GO:0005886">
    <property type="term" value="C:plasma membrane"/>
    <property type="evidence" value="ECO:0007669"/>
    <property type="project" value="UniProtKB-SubCell"/>
</dbReference>
<keyword evidence="11 15" id="KW-1133">Transmembrane helix</keyword>
<keyword evidence="9" id="KW-0547">Nucleotide-binding</keyword>
<comment type="similarity">
    <text evidence="4">In the C-terminal section; belongs to the protein kinase superfamily. Ser/Thr protein kinase family.</text>
</comment>
<keyword evidence="14" id="KW-0325">Glycoprotein</keyword>
<keyword evidence="13 17" id="KW-0675">Receptor</keyword>
<evidence type="ECO:0000256" key="13">
    <source>
        <dbReference type="ARBA" id="ARBA00023170"/>
    </source>
</evidence>
<evidence type="ECO:0000256" key="2">
    <source>
        <dbReference type="ARBA" id="ARBA00007606"/>
    </source>
</evidence>
<dbReference type="Pfam" id="PF00139">
    <property type="entry name" value="Lectin_legB"/>
    <property type="match status" value="1"/>
</dbReference>
<dbReference type="InterPro" id="IPR008271">
    <property type="entry name" value="Ser/Thr_kinase_AS"/>
</dbReference>
<evidence type="ECO:0000313" key="17">
    <source>
        <dbReference type="EMBL" id="KAK7852916.1"/>
    </source>
</evidence>
<dbReference type="Pfam" id="PF00069">
    <property type="entry name" value="Pkinase"/>
    <property type="match status" value="1"/>
</dbReference>
<evidence type="ECO:0000256" key="1">
    <source>
        <dbReference type="ARBA" id="ARBA00004251"/>
    </source>
</evidence>
<dbReference type="GO" id="GO:0030246">
    <property type="term" value="F:carbohydrate binding"/>
    <property type="evidence" value="ECO:0007669"/>
    <property type="project" value="UniProtKB-KW"/>
</dbReference>
<keyword evidence="18" id="KW-1185">Reference proteome</keyword>
<evidence type="ECO:0000259" key="16">
    <source>
        <dbReference type="PROSITE" id="PS50011"/>
    </source>
</evidence>
<dbReference type="PROSITE" id="PS00108">
    <property type="entry name" value="PROTEIN_KINASE_ST"/>
    <property type="match status" value="2"/>
</dbReference>
<feature type="domain" description="Protein kinase" evidence="16">
    <location>
        <begin position="397"/>
        <end position="699"/>
    </location>
</feature>
<dbReference type="FunFam" id="1.10.510.10:FF:000240">
    <property type="entry name" value="Lectin-domain containing receptor kinase A4.3"/>
    <property type="match status" value="1"/>
</dbReference>
<keyword evidence="7" id="KW-0732">Signal</keyword>
<evidence type="ECO:0000256" key="7">
    <source>
        <dbReference type="ARBA" id="ARBA00022729"/>
    </source>
</evidence>
<sequence>MGVCNLNAKVSIITIKYFRLRQLFILFSLFMIYTLLPYTFTRAVSFHFTSFKVLHEWVTFEFSTTIGYLGPAIDVDVAVAAVVAVVGFRVFKERNVGNDRLLLLLLSELRHLENGPAMAAEHCVLHKDIKSSNIMLNSNFNVKLGDFELARLVDHAKASQITDLLAYGRKPINHSAPKDQVKVLCERGEVLNTTDKRLGVCFDEQYLKISIMAVYNLTIKHFQFRQLSILLSLFMITNFFSVLTPFTFASALSFNFPSFSFLDPNISYEQNAYADEHQVIELTGNETWRVGRATYFRPMHLWDKNSKNLTDFATHFSFVIDSQNQPSYADGIAFFLAPNGSKTSTATKGAYLGLCDPNSSNHFVAVEFDIWHNEWDPPGEHVGIDINSMKSFATASWLSNITIMEGKINEAWISYNSSSYNLSVVFTGFKNNVVVNQSLSYTVDLRIYLPEWVTFGFSAGRGSNYAVHHTIHSWNFSSSLEIDNSNTDPNDPNPVLRSSTLIRTWKLPVLVIVGVLILVGGLATVLFALWKRKWREWESCVLHRDIKSSNIMLDSNFNARLGDFGLARIVDHARGSLTTNLAGTQGYIDPRCVITRKASKESDIYSFGIVALELACGRKPVIHEAPEDQVVMLEWVRELHGRGEVLNAADQRLGGNFDEQQMKCLLNVGLWCAHFEYDRRPSIREAIQVLNFEAPLPLLQLDTPRSLYRTPTMNEAVASLSTSNGATNSTG</sequence>
<proteinExistence type="inferred from homology"/>
<evidence type="ECO:0000256" key="11">
    <source>
        <dbReference type="ARBA" id="ARBA00022989"/>
    </source>
</evidence>
<keyword evidence="12 15" id="KW-0472">Membrane</keyword>
<keyword evidence="6 15" id="KW-0812">Transmembrane</keyword>
<feature type="transmembrane region" description="Helical" evidence="15">
    <location>
        <begin position="23"/>
        <end position="48"/>
    </location>
</feature>
<dbReference type="Gene3D" id="2.60.120.200">
    <property type="match status" value="1"/>
</dbReference>
<feature type="transmembrane region" description="Helical" evidence="15">
    <location>
        <begin position="229"/>
        <end position="254"/>
    </location>
</feature>
<dbReference type="Pfam" id="PF07714">
    <property type="entry name" value="PK_Tyr_Ser-Thr"/>
    <property type="match status" value="1"/>
</dbReference>
<comment type="subcellular location">
    <subcellularLocation>
        <location evidence="1">Cell membrane</location>
        <topology evidence="1">Single-pass type I membrane protein</topology>
    </subcellularLocation>
</comment>
<keyword evidence="10" id="KW-0067">ATP-binding</keyword>
<dbReference type="InterPro" id="IPR050528">
    <property type="entry name" value="L-type_Lectin-RKs"/>
</dbReference>
<dbReference type="GO" id="GO:0002229">
    <property type="term" value="P:defense response to oomycetes"/>
    <property type="evidence" value="ECO:0007669"/>
    <property type="project" value="UniProtKB-ARBA"/>
</dbReference>
<dbReference type="InterPro" id="IPR000985">
    <property type="entry name" value="Lectin_LegA_CS"/>
</dbReference>
<evidence type="ECO:0000256" key="14">
    <source>
        <dbReference type="ARBA" id="ARBA00023180"/>
    </source>
</evidence>
<evidence type="ECO:0000256" key="3">
    <source>
        <dbReference type="ARBA" id="ARBA00008536"/>
    </source>
</evidence>
<evidence type="ECO:0000256" key="12">
    <source>
        <dbReference type="ARBA" id="ARBA00023136"/>
    </source>
</evidence>
<dbReference type="Proteomes" id="UP000237347">
    <property type="component" value="Unassembled WGS sequence"/>
</dbReference>
<keyword evidence="17" id="KW-0808">Transferase</keyword>
<gene>
    <name evidence="17" type="primary">LECRK91_11</name>
    <name evidence="17" type="ORF">CFP56_037428</name>
</gene>
<dbReference type="GO" id="GO:0004672">
    <property type="term" value="F:protein kinase activity"/>
    <property type="evidence" value="ECO:0007669"/>
    <property type="project" value="InterPro"/>
</dbReference>
<keyword evidence="5" id="KW-1003">Cell membrane</keyword>
<dbReference type="InterPro" id="IPR000719">
    <property type="entry name" value="Prot_kinase_dom"/>
</dbReference>
<evidence type="ECO:0000256" key="6">
    <source>
        <dbReference type="ARBA" id="ARBA00022692"/>
    </source>
</evidence>
<feature type="transmembrane region" description="Helical" evidence="15">
    <location>
        <begin position="68"/>
        <end position="91"/>
    </location>
</feature>
<dbReference type="InterPro" id="IPR013320">
    <property type="entry name" value="ConA-like_dom_sf"/>
</dbReference>
<dbReference type="InterPro" id="IPR001220">
    <property type="entry name" value="Legume_lectin_dom"/>
</dbReference>
<dbReference type="FunFam" id="2.60.120.200:FF:000103">
    <property type="entry name" value="L-type lectin-domain containing receptor kinase IX.1"/>
    <property type="match status" value="1"/>
</dbReference>
<dbReference type="SUPFAM" id="SSF49899">
    <property type="entry name" value="Concanavalin A-like lectins/glucanases"/>
    <property type="match status" value="1"/>
</dbReference>
<dbReference type="EMBL" id="PKMF04000070">
    <property type="protein sequence ID" value="KAK7852916.1"/>
    <property type="molecule type" value="Genomic_DNA"/>
</dbReference>
<name>A0AAW0LP30_QUESU</name>